<evidence type="ECO:0000313" key="3">
    <source>
        <dbReference type="Proteomes" id="UP000004754"/>
    </source>
</evidence>
<name>E6MJ53_9FIRM</name>
<sequence length="72" mass="8251">MNGVKIYLNTEVTNIHVDQRKIESVDATIGTFQPTIVINAAGLYSDKIAAMVEDVDFYIHPRKVEYFLYDKK</sequence>
<proteinExistence type="predicted"/>
<dbReference type="Gene3D" id="3.50.50.60">
    <property type="entry name" value="FAD/NAD(P)-binding domain"/>
    <property type="match status" value="1"/>
</dbReference>
<keyword evidence="3" id="KW-1185">Reference proteome</keyword>
<dbReference type="eggNOG" id="COG0579">
    <property type="taxonomic scope" value="Bacteria"/>
</dbReference>
<dbReference type="InterPro" id="IPR006076">
    <property type="entry name" value="FAD-dep_OxRdtase"/>
</dbReference>
<feature type="domain" description="FAD dependent oxidoreductase" evidence="1">
    <location>
        <begin position="2"/>
        <end position="70"/>
    </location>
</feature>
<dbReference type="InterPro" id="IPR036188">
    <property type="entry name" value="FAD/NAD-bd_sf"/>
</dbReference>
<gene>
    <name evidence="2" type="ORF">HMP0721_2038</name>
</gene>
<evidence type="ECO:0000313" key="2">
    <source>
        <dbReference type="EMBL" id="EFV00873.1"/>
    </source>
</evidence>
<dbReference type="SUPFAM" id="SSF51905">
    <property type="entry name" value="FAD/NAD(P)-binding domain"/>
    <property type="match status" value="1"/>
</dbReference>
<dbReference type="PANTHER" id="PTHR42720:SF1">
    <property type="entry name" value="GLYCEROL 3-PHOSPHATE OXIDASE"/>
    <property type="match status" value="1"/>
</dbReference>
<dbReference type="InterPro" id="IPR052745">
    <property type="entry name" value="G3P_Oxidase/Oxidoreductase"/>
</dbReference>
<accession>E6MJ53</accession>
<dbReference type="PANTHER" id="PTHR42720">
    <property type="entry name" value="GLYCEROL-3-PHOSPHATE DEHYDROGENASE"/>
    <property type="match status" value="1"/>
</dbReference>
<dbReference type="RefSeq" id="WP_006599460.1">
    <property type="nucleotide sequence ID" value="NZ_GL622359.1"/>
</dbReference>
<dbReference type="HOGENOM" id="CLU_2719192_0_0_9"/>
<dbReference type="EMBL" id="AEQN01000026">
    <property type="protein sequence ID" value="EFV00873.1"/>
    <property type="molecule type" value="Genomic_DNA"/>
</dbReference>
<reference evidence="2 3" key="1">
    <citation type="submission" date="2010-12" db="EMBL/GenBank/DDBJ databases">
        <authorList>
            <person name="Muzny D."/>
            <person name="Qin X."/>
            <person name="Deng J."/>
            <person name="Jiang H."/>
            <person name="Liu Y."/>
            <person name="Qu J."/>
            <person name="Song X.-Z."/>
            <person name="Zhang L."/>
            <person name="Thornton R."/>
            <person name="Coyle M."/>
            <person name="Francisco L."/>
            <person name="Jackson L."/>
            <person name="Javaid M."/>
            <person name="Korchina V."/>
            <person name="Kovar C."/>
            <person name="Mata R."/>
            <person name="Mathew T."/>
            <person name="Ngo R."/>
            <person name="Nguyen L."/>
            <person name="Nguyen N."/>
            <person name="Okwuonu G."/>
            <person name="Ongeri F."/>
            <person name="Pham C."/>
            <person name="Simmons D."/>
            <person name="Wilczek-Boney K."/>
            <person name="Hale W."/>
            <person name="Jakkamsetti A."/>
            <person name="Pham P."/>
            <person name="Ruth R."/>
            <person name="San Lucas F."/>
            <person name="Warren J."/>
            <person name="Zhang J."/>
            <person name="Zhao Z."/>
            <person name="Zhou C."/>
            <person name="Zhu D."/>
            <person name="Lee S."/>
            <person name="Bess C."/>
            <person name="Blankenburg K."/>
            <person name="Forbes L."/>
            <person name="Fu Q."/>
            <person name="Gubbala S."/>
            <person name="Hirani K."/>
            <person name="Jayaseelan J.C."/>
            <person name="Lara F."/>
            <person name="Munidasa M."/>
            <person name="Palculict T."/>
            <person name="Patil S."/>
            <person name="Pu L.-L."/>
            <person name="Saada N."/>
            <person name="Tang L."/>
            <person name="Weissenberger G."/>
            <person name="Zhu Y."/>
            <person name="Hemphill L."/>
            <person name="Shang Y."/>
            <person name="Youmans B."/>
            <person name="Ayvaz T."/>
            <person name="Ross M."/>
            <person name="Santibanez J."/>
            <person name="Aqrawi P."/>
            <person name="Gross S."/>
            <person name="Joshi V."/>
            <person name="Fowler G."/>
            <person name="Nazareth L."/>
            <person name="Reid J."/>
            <person name="Worley K."/>
            <person name="Petrosino J."/>
            <person name="Highlander S."/>
            <person name="Gibbs R."/>
        </authorList>
    </citation>
    <scope>NUCLEOTIDE SEQUENCE [LARGE SCALE GENOMIC DNA]</scope>
    <source>
        <strain evidence="2 3">ATCC 23263</strain>
    </source>
</reference>
<dbReference type="Proteomes" id="UP000004754">
    <property type="component" value="Unassembled WGS sequence"/>
</dbReference>
<dbReference type="AlphaFoldDB" id="E6MJ53"/>
<dbReference type="STRING" id="887929.HMP0721_2038"/>
<organism evidence="2 3">
    <name type="scientific">Pseudoramibacter alactolyticus ATCC 23263</name>
    <dbReference type="NCBI Taxonomy" id="887929"/>
    <lineage>
        <taxon>Bacteria</taxon>
        <taxon>Bacillati</taxon>
        <taxon>Bacillota</taxon>
        <taxon>Clostridia</taxon>
        <taxon>Eubacteriales</taxon>
        <taxon>Eubacteriaceae</taxon>
        <taxon>Pseudoramibacter</taxon>
    </lineage>
</organism>
<evidence type="ECO:0000259" key="1">
    <source>
        <dbReference type="Pfam" id="PF01266"/>
    </source>
</evidence>
<dbReference type="Pfam" id="PF01266">
    <property type="entry name" value="DAO"/>
    <property type="match status" value="1"/>
</dbReference>
<dbReference type="Gene3D" id="3.30.9.10">
    <property type="entry name" value="D-Amino Acid Oxidase, subunit A, domain 2"/>
    <property type="match status" value="1"/>
</dbReference>
<protein>
    <recommendedName>
        <fullName evidence="1">FAD dependent oxidoreductase domain-containing protein</fullName>
    </recommendedName>
</protein>
<comment type="caution">
    <text evidence="2">The sequence shown here is derived from an EMBL/GenBank/DDBJ whole genome shotgun (WGS) entry which is preliminary data.</text>
</comment>